<protein>
    <submittedName>
        <fullName evidence="1">Uncharacterized protein</fullName>
    </submittedName>
</protein>
<sequence>MWKFVRPMWISIIVLVILSPILALESIGLTISITDYLNTFVAVDQKFFTSDDSVTGTLFSGHCKIIGYTKSHVPDVVCHVSSQELPRTRNSTTRSCDLRMNPEEAVGGIQSKFFGVFELEPLTSTQILLKWSEIFMYHLYVRVILVDMKDCSHTRMRFHEDMRKGHLFGNLVVHHDTFDVLIADDQLCGSEKCRITFNKLGERIGVPMPFQTAFEGVMTTCISEYRKGHRGFFVLGFDNANPKQNRYKLTHVSETGIEKHLTTFQKHRHQYAAISSSHHRYGICVMLMYSTELQCLQYDMNAKIMMNQRMMLSKNSTLLGVHNMAGGGLVLLTSDCYQAQGFFYICRDFMLNKLHKDGHLDSMFTIANHNFLCDMSSRNTRMQVFEGAGEYCFFLTCMYQDRSWGLDEISFKFQFKSACIKKVHMDHKLQIF</sequence>
<organism evidence="1 2">
    <name type="scientific">Eretmocerus hayati</name>
    <dbReference type="NCBI Taxonomy" id="131215"/>
    <lineage>
        <taxon>Eukaryota</taxon>
        <taxon>Metazoa</taxon>
        <taxon>Ecdysozoa</taxon>
        <taxon>Arthropoda</taxon>
        <taxon>Hexapoda</taxon>
        <taxon>Insecta</taxon>
        <taxon>Pterygota</taxon>
        <taxon>Neoptera</taxon>
        <taxon>Endopterygota</taxon>
        <taxon>Hymenoptera</taxon>
        <taxon>Apocrita</taxon>
        <taxon>Proctotrupomorpha</taxon>
        <taxon>Chalcidoidea</taxon>
        <taxon>Aphelinidae</taxon>
        <taxon>Aphelininae</taxon>
        <taxon>Eretmocerus</taxon>
    </lineage>
</organism>
<gene>
    <name evidence="1" type="ORF">QAD02_008989</name>
</gene>
<dbReference type="EMBL" id="CM056744">
    <property type="protein sequence ID" value="KAJ8667327.1"/>
    <property type="molecule type" value="Genomic_DNA"/>
</dbReference>
<accession>A0ACC2N8D4</accession>
<proteinExistence type="predicted"/>
<comment type="caution">
    <text evidence="1">The sequence shown here is derived from an EMBL/GenBank/DDBJ whole genome shotgun (WGS) entry which is preliminary data.</text>
</comment>
<evidence type="ECO:0000313" key="2">
    <source>
        <dbReference type="Proteomes" id="UP001239111"/>
    </source>
</evidence>
<reference evidence="1" key="1">
    <citation type="submission" date="2023-04" db="EMBL/GenBank/DDBJ databases">
        <title>A chromosome-level genome assembly of the parasitoid wasp Eretmocerus hayati.</title>
        <authorList>
            <person name="Zhong Y."/>
            <person name="Liu S."/>
            <person name="Liu Y."/>
        </authorList>
    </citation>
    <scope>NUCLEOTIDE SEQUENCE</scope>
    <source>
        <strain evidence="1">ZJU_SS_LIU_2023</strain>
    </source>
</reference>
<keyword evidence="2" id="KW-1185">Reference proteome</keyword>
<name>A0ACC2N8D4_9HYME</name>
<dbReference type="Proteomes" id="UP001239111">
    <property type="component" value="Chromosome 4"/>
</dbReference>
<evidence type="ECO:0000313" key="1">
    <source>
        <dbReference type="EMBL" id="KAJ8667327.1"/>
    </source>
</evidence>